<evidence type="ECO:0000256" key="6">
    <source>
        <dbReference type="ARBA" id="ARBA00022729"/>
    </source>
</evidence>
<dbReference type="PANTHER" id="PTHR10522">
    <property type="entry name" value="GONADOLIBERIN"/>
    <property type="match status" value="1"/>
</dbReference>
<keyword evidence="5 9" id="KW-0372">Hormone</keyword>
<organism evidence="10 11">
    <name type="scientific">Anguilla anguilla</name>
    <name type="common">European freshwater eel</name>
    <name type="synonym">Muraena anguilla</name>
    <dbReference type="NCBI Taxonomy" id="7936"/>
    <lineage>
        <taxon>Eukaryota</taxon>
        <taxon>Metazoa</taxon>
        <taxon>Chordata</taxon>
        <taxon>Craniata</taxon>
        <taxon>Vertebrata</taxon>
        <taxon>Euteleostomi</taxon>
        <taxon>Actinopterygii</taxon>
        <taxon>Neopterygii</taxon>
        <taxon>Teleostei</taxon>
        <taxon>Anguilliformes</taxon>
        <taxon>Anguillidae</taxon>
        <taxon>Anguilla</taxon>
    </lineage>
</organism>
<evidence type="ECO:0000256" key="3">
    <source>
        <dbReference type="ARBA" id="ARBA00022525"/>
    </source>
</evidence>
<evidence type="ECO:0000256" key="1">
    <source>
        <dbReference type="ARBA" id="ARBA00004613"/>
    </source>
</evidence>
<keyword evidence="7 9" id="KW-0027">Amidation</keyword>
<gene>
    <name evidence="10" type="ORF">ANANG_G00190130</name>
</gene>
<dbReference type="GO" id="GO:0005183">
    <property type="term" value="F:gonadotropin hormone-releasing hormone activity"/>
    <property type="evidence" value="ECO:0007669"/>
    <property type="project" value="InterPro"/>
</dbReference>
<dbReference type="PANTHER" id="PTHR10522:SF0">
    <property type="entry name" value="PROGONADOLIBERIN-1"/>
    <property type="match status" value="1"/>
</dbReference>
<evidence type="ECO:0000256" key="5">
    <source>
        <dbReference type="ARBA" id="ARBA00022702"/>
    </source>
</evidence>
<dbReference type="Proteomes" id="UP001044222">
    <property type="component" value="Chromosome 10"/>
</dbReference>
<dbReference type="InterPro" id="IPR004079">
    <property type="entry name" value="Gonadoliberin_I_precursor"/>
</dbReference>
<dbReference type="GO" id="GO:0005615">
    <property type="term" value="C:extracellular space"/>
    <property type="evidence" value="ECO:0007669"/>
    <property type="project" value="TreeGrafter"/>
</dbReference>
<dbReference type="GO" id="GO:0031530">
    <property type="term" value="F:gonadotropin-releasing hormone receptor binding"/>
    <property type="evidence" value="ECO:0007669"/>
    <property type="project" value="TreeGrafter"/>
</dbReference>
<evidence type="ECO:0000313" key="10">
    <source>
        <dbReference type="EMBL" id="KAG5840566.1"/>
    </source>
</evidence>
<dbReference type="PROSITE" id="PS00473">
    <property type="entry name" value="GNRH"/>
    <property type="match status" value="1"/>
</dbReference>
<proteinExistence type="inferred from homology"/>
<evidence type="ECO:0000256" key="7">
    <source>
        <dbReference type="ARBA" id="ARBA00022815"/>
    </source>
</evidence>
<sequence length="128" mass="14212">MWIWAGYKSLGWSVGRALQRLTEKRTQLLPPSVHLTRMADKSALLWLGLAVALVCQGCCQHWSYGLRPGGKRGADSLQDTLQDIIEELQKLDTSSLPSCNDLSPHITLSSLKEILANLADRETGRKNI</sequence>
<keyword evidence="8" id="KW-0873">Pyrrolidone carboxylic acid</keyword>
<evidence type="ECO:0000256" key="4">
    <source>
        <dbReference type="ARBA" id="ARBA00022685"/>
    </source>
</evidence>
<dbReference type="Pfam" id="PF00446">
    <property type="entry name" value="GnRH"/>
    <property type="match status" value="1"/>
</dbReference>
<comment type="subcellular location">
    <subcellularLocation>
        <location evidence="1 9">Secreted</location>
    </subcellularLocation>
</comment>
<dbReference type="InterPro" id="IPR019792">
    <property type="entry name" value="Gonadoliberin"/>
</dbReference>
<dbReference type="PRINTS" id="PR01541">
    <property type="entry name" value="GONADOLIBRNI"/>
</dbReference>
<name>A0A9D3RSN3_ANGAN</name>
<dbReference type="InterPro" id="IPR002012">
    <property type="entry name" value="GnRH"/>
</dbReference>
<keyword evidence="11" id="KW-1185">Reference proteome</keyword>
<accession>A0A9D3RSN3</accession>
<comment type="similarity">
    <text evidence="2 9">Belongs to the GnRH family.</text>
</comment>
<comment type="caution">
    <text evidence="10">The sequence shown here is derived from an EMBL/GenBank/DDBJ whole genome shotgun (WGS) entry which is preliminary data.</text>
</comment>
<protein>
    <recommendedName>
        <fullName evidence="9">Progonadoliberin</fullName>
    </recommendedName>
    <component>
        <recommendedName>
            <fullName evidence="9">Gonadoliberin</fullName>
        </recommendedName>
        <alternativeName>
            <fullName evidence="9">Gonadotropin-releasing hormone</fullName>
            <shortName evidence="9">GnRH</shortName>
        </alternativeName>
        <alternativeName>
            <fullName evidence="9">Luliberin</fullName>
        </alternativeName>
        <alternativeName>
            <fullName evidence="9">Luteinizing hormone-releasing hormone</fullName>
            <shortName evidence="9">LH-RH</shortName>
        </alternativeName>
    </component>
    <component>
        <recommendedName>
            <fullName evidence="9">GnRH-associated peptide</fullName>
        </recommendedName>
        <alternativeName>
            <fullName evidence="9">GnRH-associated peptide</fullName>
        </alternativeName>
    </component>
</protein>
<comment type="function">
    <text evidence="9">Stimulates the secretion of gonadotropins.</text>
</comment>
<keyword evidence="6" id="KW-0732">Signal</keyword>
<evidence type="ECO:0000256" key="8">
    <source>
        <dbReference type="ARBA" id="ARBA00023283"/>
    </source>
</evidence>
<keyword evidence="4" id="KW-0165">Cleavage on pair of basic residues</keyword>
<evidence type="ECO:0000313" key="11">
    <source>
        <dbReference type="Proteomes" id="UP001044222"/>
    </source>
</evidence>
<reference evidence="10" key="1">
    <citation type="submission" date="2021-01" db="EMBL/GenBank/DDBJ databases">
        <title>A chromosome-scale assembly of European eel, Anguilla anguilla.</title>
        <authorList>
            <person name="Henkel C."/>
            <person name="Jong-Raadsen S.A."/>
            <person name="Dufour S."/>
            <person name="Weltzien F.-A."/>
            <person name="Palstra A.P."/>
            <person name="Pelster B."/>
            <person name="Spaink H.P."/>
            <person name="Van Den Thillart G.E."/>
            <person name="Jansen H."/>
            <person name="Zahm M."/>
            <person name="Klopp C."/>
            <person name="Cedric C."/>
            <person name="Louis A."/>
            <person name="Berthelot C."/>
            <person name="Parey E."/>
            <person name="Roest Crollius H."/>
            <person name="Montfort J."/>
            <person name="Robinson-Rechavi M."/>
            <person name="Bucao C."/>
            <person name="Bouchez O."/>
            <person name="Gislard M."/>
            <person name="Lluch J."/>
            <person name="Milhes M."/>
            <person name="Lampietro C."/>
            <person name="Lopez Roques C."/>
            <person name="Donnadieu C."/>
            <person name="Braasch I."/>
            <person name="Desvignes T."/>
            <person name="Postlethwait J."/>
            <person name="Bobe J."/>
            <person name="Guiguen Y."/>
            <person name="Dirks R."/>
        </authorList>
    </citation>
    <scope>NUCLEOTIDE SEQUENCE</scope>
    <source>
        <strain evidence="10">Tag_6206</strain>
        <tissue evidence="10">Liver</tissue>
    </source>
</reference>
<dbReference type="EMBL" id="JAFIRN010000010">
    <property type="protein sequence ID" value="KAG5840566.1"/>
    <property type="molecule type" value="Genomic_DNA"/>
</dbReference>
<dbReference type="AlphaFoldDB" id="A0A9D3RSN3"/>
<evidence type="ECO:0000256" key="9">
    <source>
        <dbReference type="RuleBase" id="RU000635"/>
    </source>
</evidence>
<keyword evidence="3" id="KW-0964">Secreted</keyword>
<evidence type="ECO:0000256" key="2">
    <source>
        <dbReference type="ARBA" id="ARBA00010968"/>
    </source>
</evidence>